<keyword evidence="3" id="KW-1185">Reference proteome</keyword>
<accession>A0A318E6V0</accession>
<evidence type="ECO:0000256" key="1">
    <source>
        <dbReference type="ARBA" id="ARBA00022649"/>
    </source>
</evidence>
<evidence type="ECO:0000313" key="3">
    <source>
        <dbReference type="Proteomes" id="UP000248330"/>
    </source>
</evidence>
<protein>
    <submittedName>
        <fullName evidence="2">Antitoxin CcdA</fullName>
    </submittedName>
</protein>
<dbReference type="Proteomes" id="UP000248330">
    <property type="component" value="Unassembled WGS sequence"/>
</dbReference>
<sequence length="77" mass="9188">MTSSTAKQRLNLTVRADMVQYARQAKLNLSQVLEETLLQRQREEAARRWQEENREAIEYHRQRIARDGMLNKDLIAF</sequence>
<comment type="caution">
    <text evidence="2">The sequence shown here is derived from an EMBL/GenBank/DDBJ whole genome shotgun (WGS) entry which is preliminary data.</text>
</comment>
<dbReference type="EMBL" id="QICN01000011">
    <property type="protein sequence ID" value="PXV64875.1"/>
    <property type="molecule type" value="Genomic_DNA"/>
</dbReference>
<dbReference type="AlphaFoldDB" id="A0A318E6V0"/>
<name>A0A318E6V0_9GAMM</name>
<proteinExistence type="predicted"/>
<reference evidence="2 3" key="1">
    <citation type="submission" date="2018-04" db="EMBL/GenBank/DDBJ databases">
        <title>Genomic Encyclopedia of Type Strains, Phase IV (KMG-IV): sequencing the most valuable type-strain genomes for metagenomic binning, comparative biology and taxonomic classification.</title>
        <authorList>
            <person name="Goeker M."/>
        </authorList>
    </citation>
    <scope>NUCLEOTIDE SEQUENCE [LARGE SCALE GENOMIC DNA]</scope>
    <source>
        <strain evidence="2 3">DSM 104150</strain>
    </source>
</reference>
<dbReference type="RefSeq" id="WP_170124081.1">
    <property type="nucleotide sequence ID" value="NZ_CAWNXA010000011.1"/>
</dbReference>
<dbReference type="InterPro" id="IPR009956">
    <property type="entry name" value="Post-segregation_anti-tox_CcdA"/>
</dbReference>
<keyword evidence="1" id="KW-1277">Toxin-antitoxin system</keyword>
<dbReference type="Pfam" id="PF07362">
    <property type="entry name" value="CcdA"/>
    <property type="match status" value="1"/>
</dbReference>
<gene>
    <name evidence="2" type="ORF">C8D93_11147</name>
</gene>
<evidence type="ECO:0000313" key="2">
    <source>
        <dbReference type="EMBL" id="PXV64875.1"/>
    </source>
</evidence>
<organism evidence="2 3">
    <name type="scientific">Sinimarinibacterium flocculans</name>
    <dbReference type="NCBI Taxonomy" id="985250"/>
    <lineage>
        <taxon>Bacteria</taxon>
        <taxon>Pseudomonadati</taxon>
        <taxon>Pseudomonadota</taxon>
        <taxon>Gammaproteobacteria</taxon>
        <taxon>Nevskiales</taxon>
        <taxon>Nevskiaceae</taxon>
        <taxon>Sinimarinibacterium</taxon>
    </lineage>
</organism>